<keyword evidence="4" id="KW-1185">Reference proteome</keyword>
<reference evidence="3 4" key="1">
    <citation type="submission" date="2015-06" db="EMBL/GenBank/DDBJ databases">
        <title>Expansion of signal transduction pathways in fungi by whole-genome duplication.</title>
        <authorList>
            <consortium name="DOE Joint Genome Institute"/>
            <person name="Corrochano L.M."/>
            <person name="Kuo A."/>
            <person name="Marcet-Houben M."/>
            <person name="Polaino S."/>
            <person name="Salamov A."/>
            <person name="Villalobos J.M."/>
            <person name="Alvarez M.I."/>
            <person name="Avalos J."/>
            <person name="Benito E.P."/>
            <person name="Benoit I."/>
            <person name="Burger G."/>
            <person name="Camino L.P."/>
            <person name="Canovas D."/>
            <person name="Cerda-Olmedo E."/>
            <person name="Cheng J.-F."/>
            <person name="Dominguez A."/>
            <person name="Elias M."/>
            <person name="Eslava A.P."/>
            <person name="Glaser F."/>
            <person name="Grimwood J."/>
            <person name="Gutierrez G."/>
            <person name="Heitman J."/>
            <person name="Henrissat B."/>
            <person name="Iturriaga E.A."/>
            <person name="Lang B.F."/>
            <person name="Lavin J.L."/>
            <person name="Lee S."/>
            <person name="Li W."/>
            <person name="Lindquist E."/>
            <person name="Lopez-Garcia S."/>
            <person name="Luque E.M."/>
            <person name="Marcos A.T."/>
            <person name="Martin J."/>
            <person name="Mccluskey K."/>
            <person name="Medina H.R."/>
            <person name="Miralles-Duran A."/>
            <person name="Miyazaki A."/>
            <person name="Munoz-Torres E."/>
            <person name="Oguiza J.A."/>
            <person name="Ohm R."/>
            <person name="Olmedo M."/>
            <person name="Orejas M."/>
            <person name="Ortiz-Castellanos L."/>
            <person name="Pisabarro A.G."/>
            <person name="Rodriguez-Romero J."/>
            <person name="Ruiz-Herrera J."/>
            <person name="Ruiz-Vazquez R."/>
            <person name="Sanz C."/>
            <person name="Schackwitz W."/>
            <person name="Schmutz J."/>
            <person name="Shahriari M."/>
            <person name="Shelest E."/>
            <person name="Silva-Franco F."/>
            <person name="Soanes D."/>
            <person name="Syed K."/>
            <person name="Tagua V.G."/>
            <person name="Talbot N.J."/>
            <person name="Thon M."/>
            <person name="De Vries R.P."/>
            <person name="Wiebenga A."/>
            <person name="Yadav J.S."/>
            <person name="Braun E.L."/>
            <person name="Baker S."/>
            <person name="Garre V."/>
            <person name="Horwitz B."/>
            <person name="Torres-Martinez S."/>
            <person name="Idnurm A."/>
            <person name="Herrera-Estrella A."/>
            <person name="Gabaldon T."/>
            <person name="Grigoriev I.V."/>
        </authorList>
    </citation>
    <scope>NUCLEOTIDE SEQUENCE [LARGE SCALE GENOMIC DNA]</scope>
    <source>
        <strain evidence="3 4">CBS 277.49</strain>
    </source>
</reference>
<gene>
    <name evidence="3" type="ORF">MUCCIDRAFT_106753</name>
</gene>
<feature type="chain" id="PRO_5007838984" evidence="2">
    <location>
        <begin position="25"/>
        <end position="109"/>
    </location>
</feature>
<dbReference type="EMBL" id="AMYB01000002">
    <property type="protein sequence ID" value="OAD06189.1"/>
    <property type="molecule type" value="Genomic_DNA"/>
</dbReference>
<dbReference type="VEuPathDB" id="FungiDB:MUCCIDRAFT_106753"/>
<comment type="caution">
    <text evidence="3">The sequence shown here is derived from an EMBL/GenBank/DDBJ whole genome shotgun (WGS) entry which is preliminary data.</text>
</comment>
<sequence length="109" mass="11853">MQATLIILAVVAALLLVFTHQVSSASLIGETKAIHKKRLVAGVADVADGVVDAVPLSDIGNGIDAAVKDEYKSIVPMTVAKHQRLNEQQDLETMNKRLQRTPAPKRRRM</sequence>
<dbReference type="Proteomes" id="UP000077051">
    <property type="component" value="Unassembled WGS sequence"/>
</dbReference>
<proteinExistence type="predicted"/>
<protein>
    <submittedName>
        <fullName evidence="3">Uncharacterized protein</fullName>
    </submittedName>
</protein>
<dbReference type="AlphaFoldDB" id="A0A162RI70"/>
<evidence type="ECO:0000313" key="3">
    <source>
        <dbReference type="EMBL" id="OAD06189.1"/>
    </source>
</evidence>
<organism evidence="3 4">
    <name type="scientific">Mucor lusitanicus CBS 277.49</name>
    <dbReference type="NCBI Taxonomy" id="747725"/>
    <lineage>
        <taxon>Eukaryota</taxon>
        <taxon>Fungi</taxon>
        <taxon>Fungi incertae sedis</taxon>
        <taxon>Mucoromycota</taxon>
        <taxon>Mucoromycotina</taxon>
        <taxon>Mucoromycetes</taxon>
        <taxon>Mucorales</taxon>
        <taxon>Mucorineae</taxon>
        <taxon>Mucoraceae</taxon>
        <taxon>Mucor</taxon>
    </lineage>
</organism>
<accession>A0A162RI70</accession>
<keyword evidence="2" id="KW-0732">Signal</keyword>
<feature type="region of interest" description="Disordered" evidence="1">
    <location>
        <begin position="85"/>
        <end position="109"/>
    </location>
</feature>
<evidence type="ECO:0000256" key="2">
    <source>
        <dbReference type="SAM" id="SignalP"/>
    </source>
</evidence>
<feature type="signal peptide" evidence="2">
    <location>
        <begin position="1"/>
        <end position="24"/>
    </location>
</feature>
<evidence type="ECO:0000256" key="1">
    <source>
        <dbReference type="SAM" id="MobiDB-lite"/>
    </source>
</evidence>
<evidence type="ECO:0000313" key="4">
    <source>
        <dbReference type="Proteomes" id="UP000077051"/>
    </source>
</evidence>
<feature type="compositionally biased region" description="Basic residues" evidence="1">
    <location>
        <begin position="97"/>
        <end position="109"/>
    </location>
</feature>
<name>A0A162RI70_MUCCL</name>